<dbReference type="InterPro" id="IPR001789">
    <property type="entry name" value="Sig_transdc_resp-reg_receiver"/>
</dbReference>
<accession>A0AA97AQY5</accession>
<dbReference type="AlphaFoldDB" id="A0AA97AQY5"/>
<dbReference type="GO" id="GO:0000160">
    <property type="term" value="P:phosphorelay signal transduction system"/>
    <property type="evidence" value="ECO:0007669"/>
    <property type="project" value="InterPro"/>
</dbReference>
<sequence length="349" mass="39204">MGHYRFSKEYSLPQLFAQLVEQQADGCLHLSGGVVSWFVYLKQGKLLYASNSIDPFGRFDRYLRRLSVQIPSLVSAIRIQVRLLFEAPKLLSNEDSSLCRDYQAINWLVEQRHLNLAQAAILIEELAKEVMESLLSVQEGDYELLTIEHLPVFCQLDLPSLLEFCQSRLRQRQAAGLTASSSRPTSFNPTSPYSLSTLAQQSATAIRPVHQPIAEKETTGLHTLPRSKSSYTIACIDDSPAVLKSINSFLDDENFSVIMINDPVKALMQIIRSKPDLILLDVTMPNLDGYELCSLLRKHPSFRQTPVIMVTSNTGFLDRAKAKLVGASGYLTKPFTQPDLVKMVFKHLT</sequence>
<dbReference type="InterPro" id="IPR024186">
    <property type="entry name" value="Sig_transdc_resp-reg_PatA"/>
</dbReference>
<dbReference type="RefSeq" id="WP_316430150.1">
    <property type="nucleotide sequence ID" value="NZ_CP053586.1"/>
</dbReference>
<proteinExistence type="predicted"/>
<gene>
    <name evidence="4" type="ORF">HJG54_16950</name>
</gene>
<dbReference type="SUPFAM" id="SSF52172">
    <property type="entry name" value="CheY-like"/>
    <property type="match status" value="1"/>
</dbReference>
<dbReference type="PANTHER" id="PTHR44591:SF3">
    <property type="entry name" value="RESPONSE REGULATORY DOMAIN-CONTAINING PROTEIN"/>
    <property type="match status" value="1"/>
</dbReference>
<evidence type="ECO:0000313" key="4">
    <source>
        <dbReference type="EMBL" id="WNZ24378.1"/>
    </source>
</evidence>
<organism evidence="4">
    <name type="scientific">Leptolyngbya sp. NK1-12</name>
    <dbReference type="NCBI Taxonomy" id="2547451"/>
    <lineage>
        <taxon>Bacteria</taxon>
        <taxon>Bacillati</taxon>
        <taxon>Cyanobacteriota</taxon>
        <taxon>Cyanophyceae</taxon>
        <taxon>Leptolyngbyales</taxon>
        <taxon>Leptolyngbyaceae</taxon>
        <taxon>Leptolyngbya group</taxon>
        <taxon>Leptolyngbya</taxon>
    </lineage>
</organism>
<dbReference type="EMBL" id="CP053586">
    <property type="protein sequence ID" value="WNZ24378.1"/>
    <property type="molecule type" value="Genomic_DNA"/>
</dbReference>
<dbReference type="InterPro" id="IPR025497">
    <property type="entry name" value="PatA-like_N"/>
</dbReference>
<reference evidence="4" key="1">
    <citation type="submission" date="2020-05" db="EMBL/GenBank/DDBJ databases">
        <authorList>
            <person name="Zhu T."/>
            <person name="Keshari N."/>
            <person name="Lu X."/>
        </authorList>
    </citation>
    <scope>NUCLEOTIDE SEQUENCE</scope>
    <source>
        <strain evidence="4">NK1-12</strain>
    </source>
</reference>
<protein>
    <submittedName>
        <fullName evidence="4">Response regulator</fullName>
    </submittedName>
</protein>
<evidence type="ECO:0000259" key="3">
    <source>
        <dbReference type="PROSITE" id="PS50110"/>
    </source>
</evidence>
<name>A0AA97AQY5_9CYAN</name>
<dbReference type="Pfam" id="PF14332">
    <property type="entry name" value="DUF4388"/>
    <property type="match status" value="1"/>
</dbReference>
<evidence type="ECO:0000256" key="1">
    <source>
        <dbReference type="ARBA" id="ARBA00022553"/>
    </source>
</evidence>
<dbReference type="Gene3D" id="3.40.50.2300">
    <property type="match status" value="1"/>
</dbReference>
<dbReference type="SMART" id="SM00448">
    <property type="entry name" value="REC"/>
    <property type="match status" value="1"/>
</dbReference>
<dbReference type="PROSITE" id="PS50110">
    <property type="entry name" value="RESPONSE_REGULATORY"/>
    <property type="match status" value="1"/>
</dbReference>
<dbReference type="Pfam" id="PF00072">
    <property type="entry name" value="Response_reg"/>
    <property type="match status" value="1"/>
</dbReference>
<evidence type="ECO:0000256" key="2">
    <source>
        <dbReference type="PROSITE-ProRule" id="PRU00169"/>
    </source>
</evidence>
<dbReference type="InterPro" id="IPR050595">
    <property type="entry name" value="Bact_response_regulator"/>
</dbReference>
<feature type="domain" description="Response regulatory" evidence="3">
    <location>
        <begin position="232"/>
        <end position="348"/>
    </location>
</feature>
<keyword evidence="1 2" id="KW-0597">Phosphoprotein</keyword>
<dbReference type="PANTHER" id="PTHR44591">
    <property type="entry name" value="STRESS RESPONSE REGULATOR PROTEIN 1"/>
    <property type="match status" value="1"/>
</dbReference>
<feature type="modified residue" description="4-aspartylphosphate" evidence="2">
    <location>
        <position position="281"/>
    </location>
</feature>
<dbReference type="InterPro" id="IPR011006">
    <property type="entry name" value="CheY-like_superfamily"/>
</dbReference>
<dbReference type="PIRSF" id="PIRSF005897">
    <property type="entry name" value="RR_PatA"/>
    <property type="match status" value="1"/>
</dbReference>